<dbReference type="SUPFAM" id="SSF51735">
    <property type="entry name" value="NAD(P)-binding Rossmann-fold domains"/>
    <property type="match status" value="1"/>
</dbReference>
<proteinExistence type="inferred from homology"/>
<gene>
    <name evidence="6" type="ORF">RUMHYD_01814</name>
</gene>
<dbReference type="InterPro" id="IPR008927">
    <property type="entry name" value="6-PGluconate_DH-like_C_sf"/>
</dbReference>
<dbReference type="Pfam" id="PF02153">
    <property type="entry name" value="PDH_N"/>
    <property type="match status" value="1"/>
</dbReference>
<name>C0CLU1_BLAHS</name>
<accession>C0CLU1</accession>
<sequence>MDRKFRKEEFKMSVNIGFIGFGLTGGSIAKAIHAAHPEYLISAYDLQKESLILAQQEGILDTVWDENNLRFDQCDFLFLCAPTECNCAYLKYLREDIIGTDCILTDVGNTKATIHREIDRVSLTANFIGGHPLFYKALSGYSHSMPDFICQAPYYILTPSEDVSFHKLSVFTELISSLGTVPLVLTPQEHDYTLAGISHLPHLLESAYVAMLQRLDTKEHRLRNLMPRRPLSFDGNSSSWQQTCMENAPYISNILDEYIRSLIQLRCQLDQQDERSVFQLFEQSPPPLP</sequence>
<comment type="pathway">
    <text evidence="3">Amino-acid biosynthesis.</text>
</comment>
<comment type="caution">
    <text evidence="6">The sequence shown here is derived from an EMBL/GenBank/DDBJ whole genome shotgun (WGS) entry which is preliminary data.</text>
</comment>
<feature type="transmembrane region" description="Helical" evidence="4">
    <location>
        <begin position="12"/>
        <end position="32"/>
    </location>
</feature>
<keyword evidence="4" id="KW-0472">Membrane</keyword>
<dbReference type="PANTHER" id="PTHR21363">
    <property type="entry name" value="PREPHENATE DEHYDROGENASE"/>
    <property type="match status" value="1"/>
</dbReference>
<dbReference type="PATRIC" id="fig|476272.21.peg.2191"/>
<keyword evidence="2" id="KW-0560">Oxidoreductase</keyword>
<evidence type="ECO:0000313" key="6">
    <source>
        <dbReference type="EMBL" id="EEG49266.1"/>
    </source>
</evidence>
<keyword evidence="7" id="KW-1185">Reference proteome</keyword>
<dbReference type="InterPro" id="IPR050812">
    <property type="entry name" value="Preph/Arog_dehydrog"/>
</dbReference>
<evidence type="ECO:0000256" key="2">
    <source>
        <dbReference type="ARBA" id="ARBA00023002"/>
    </source>
</evidence>
<keyword evidence="4" id="KW-0812">Transmembrane</keyword>
<dbReference type="GO" id="GO:0070403">
    <property type="term" value="F:NAD+ binding"/>
    <property type="evidence" value="ECO:0007669"/>
    <property type="project" value="InterPro"/>
</dbReference>
<evidence type="ECO:0000256" key="4">
    <source>
        <dbReference type="SAM" id="Phobius"/>
    </source>
</evidence>
<dbReference type="GO" id="GO:0004665">
    <property type="term" value="F:prephenate dehydrogenase (NADP+) activity"/>
    <property type="evidence" value="ECO:0007669"/>
    <property type="project" value="InterPro"/>
</dbReference>
<evidence type="ECO:0000256" key="3">
    <source>
        <dbReference type="ARBA" id="ARBA00029440"/>
    </source>
</evidence>
<dbReference type="InterPro" id="IPR046826">
    <property type="entry name" value="PDH_N"/>
</dbReference>
<evidence type="ECO:0000259" key="5">
    <source>
        <dbReference type="PROSITE" id="PS51176"/>
    </source>
</evidence>
<reference evidence="6 7" key="2">
    <citation type="submission" date="2009-02" db="EMBL/GenBank/DDBJ databases">
        <title>Draft genome sequence of Blautia hydrogenotrophica DSM 10507 (Ruminococcus hydrogenotrophicus DSM 10507).</title>
        <authorList>
            <person name="Sudarsanam P."/>
            <person name="Ley R."/>
            <person name="Guruge J."/>
            <person name="Turnbaugh P.J."/>
            <person name="Mahowald M."/>
            <person name="Liep D."/>
            <person name="Gordon J."/>
        </authorList>
    </citation>
    <scope>NUCLEOTIDE SEQUENCE [LARGE SCALE GENOMIC DNA]</scope>
    <source>
        <strain evidence="7">DSM 10507 / JCM 14656 / S5a33</strain>
    </source>
</reference>
<dbReference type="Proteomes" id="UP000003100">
    <property type="component" value="Unassembled WGS sequence"/>
</dbReference>
<dbReference type="PANTHER" id="PTHR21363:SF0">
    <property type="entry name" value="PREPHENATE DEHYDROGENASE [NADP(+)]"/>
    <property type="match status" value="1"/>
</dbReference>
<comment type="similarity">
    <text evidence="1">Belongs to the prephenate/arogenate dehydrogenase family.</text>
</comment>
<feature type="domain" description="Prephenate/arogenate dehydrogenase" evidence="5">
    <location>
        <begin position="14"/>
        <end position="289"/>
    </location>
</feature>
<dbReference type="GO" id="GO:0008977">
    <property type="term" value="F:prephenate dehydrogenase (NAD+) activity"/>
    <property type="evidence" value="ECO:0007669"/>
    <property type="project" value="InterPro"/>
</dbReference>
<dbReference type="eggNOG" id="COG0287">
    <property type="taxonomic scope" value="Bacteria"/>
</dbReference>
<dbReference type="GO" id="GO:0006571">
    <property type="term" value="P:tyrosine biosynthetic process"/>
    <property type="evidence" value="ECO:0007669"/>
    <property type="project" value="InterPro"/>
</dbReference>
<dbReference type="AlphaFoldDB" id="C0CLU1"/>
<reference evidence="6 7" key="1">
    <citation type="submission" date="2009-01" db="EMBL/GenBank/DDBJ databases">
        <authorList>
            <person name="Fulton L."/>
            <person name="Clifton S."/>
            <person name="Fulton B."/>
            <person name="Xu J."/>
            <person name="Minx P."/>
            <person name="Pepin K.H."/>
            <person name="Johnson M."/>
            <person name="Bhonagiri V."/>
            <person name="Nash W.E."/>
            <person name="Mardis E.R."/>
            <person name="Wilson R.K."/>
        </authorList>
    </citation>
    <scope>NUCLEOTIDE SEQUENCE [LARGE SCALE GENOMIC DNA]</scope>
    <source>
        <strain evidence="7">DSM 10507 / JCM 14656 / S5a33</strain>
    </source>
</reference>
<dbReference type="PROSITE" id="PS51176">
    <property type="entry name" value="PDH_ADH"/>
    <property type="match status" value="1"/>
</dbReference>
<dbReference type="EMBL" id="ACBZ01000094">
    <property type="protein sequence ID" value="EEG49266.1"/>
    <property type="molecule type" value="Genomic_DNA"/>
</dbReference>
<dbReference type="HOGENOM" id="CLU_055968_2_0_9"/>
<dbReference type="InterPro" id="IPR036291">
    <property type="entry name" value="NAD(P)-bd_dom_sf"/>
</dbReference>
<evidence type="ECO:0000313" key="7">
    <source>
        <dbReference type="Proteomes" id="UP000003100"/>
    </source>
</evidence>
<dbReference type="Pfam" id="PF20463">
    <property type="entry name" value="PDH_C"/>
    <property type="match status" value="1"/>
</dbReference>
<keyword evidence="4" id="KW-1133">Transmembrane helix</keyword>
<evidence type="ECO:0000256" key="1">
    <source>
        <dbReference type="ARBA" id="ARBA00007964"/>
    </source>
</evidence>
<dbReference type="InterPro" id="IPR046825">
    <property type="entry name" value="PDH_C"/>
</dbReference>
<protein>
    <recommendedName>
        <fullName evidence="5">Prephenate/arogenate dehydrogenase domain-containing protein</fullName>
    </recommendedName>
</protein>
<dbReference type="Gene3D" id="1.10.3660.10">
    <property type="entry name" value="6-phosphogluconate dehydrogenase C-terminal like domain"/>
    <property type="match status" value="1"/>
</dbReference>
<dbReference type="SUPFAM" id="SSF48179">
    <property type="entry name" value="6-phosphogluconate dehydrogenase C-terminal domain-like"/>
    <property type="match status" value="1"/>
</dbReference>
<dbReference type="InterPro" id="IPR003099">
    <property type="entry name" value="Prephen_DH"/>
</dbReference>
<organism evidence="6 7">
    <name type="scientific">Blautia hydrogenotrophica (strain DSM 10507 / JCM 14656 / S5a33)</name>
    <name type="common">Ruminococcus hydrogenotrophicus</name>
    <dbReference type="NCBI Taxonomy" id="476272"/>
    <lineage>
        <taxon>Bacteria</taxon>
        <taxon>Bacillati</taxon>
        <taxon>Bacillota</taxon>
        <taxon>Clostridia</taxon>
        <taxon>Lachnospirales</taxon>
        <taxon>Lachnospiraceae</taxon>
        <taxon>Blautia</taxon>
    </lineage>
</organism>
<dbReference type="Gene3D" id="3.40.50.720">
    <property type="entry name" value="NAD(P)-binding Rossmann-like Domain"/>
    <property type="match status" value="1"/>
</dbReference>